<feature type="transmembrane region" description="Helical" evidence="2">
    <location>
        <begin position="178"/>
        <end position="196"/>
    </location>
</feature>
<keyword evidence="1 4" id="KW-0808">Transferase</keyword>
<feature type="transmembrane region" description="Helical" evidence="2">
    <location>
        <begin position="130"/>
        <end position="148"/>
    </location>
</feature>
<feature type="transmembrane region" description="Helical" evidence="2">
    <location>
        <begin position="286"/>
        <end position="308"/>
    </location>
</feature>
<evidence type="ECO:0000313" key="5">
    <source>
        <dbReference type="Proteomes" id="UP000267630"/>
    </source>
</evidence>
<feature type="transmembrane region" description="Helical" evidence="2">
    <location>
        <begin position="86"/>
        <end position="104"/>
    </location>
</feature>
<proteinExistence type="predicted"/>
<accession>A0A7Z9CS01</accession>
<dbReference type="Proteomes" id="UP000267630">
    <property type="component" value="Chromosome 3"/>
</dbReference>
<name>A0A7Z9CS01_RAOTE</name>
<organism evidence="4 5">
    <name type="scientific">Raoultella terrigena</name>
    <name type="common">Klebsiella terrigena</name>
    <dbReference type="NCBI Taxonomy" id="577"/>
    <lineage>
        <taxon>Bacteria</taxon>
        <taxon>Pseudomonadati</taxon>
        <taxon>Pseudomonadota</taxon>
        <taxon>Gammaproteobacteria</taxon>
        <taxon>Enterobacterales</taxon>
        <taxon>Enterobacteriaceae</taxon>
        <taxon>Klebsiella/Raoultella group</taxon>
        <taxon>Raoultella</taxon>
    </lineage>
</organism>
<feature type="transmembrane region" description="Helical" evidence="2">
    <location>
        <begin position="203"/>
        <end position="222"/>
    </location>
</feature>
<dbReference type="CDD" id="cd03801">
    <property type="entry name" value="GT4_PimA-like"/>
    <property type="match status" value="1"/>
</dbReference>
<evidence type="ECO:0000313" key="4">
    <source>
        <dbReference type="EMBL" id="VED48533.1"/>
    </source>
</evidence>
<feature type="transmembrane region" description="Helical" evidence="2">
    <location>
        <begin position="21"/>
        <end position="41"/>
    </location>
</feature>
<evidence type="ECO:0000259" key="3">
    <source>
        <dbReference type="Pfam" id="PF00534"/>
    </source>
</evidence>
<keyword evidence="2" id="KW-0472">Membrane</keyword>
<protein>
    <submittedName>
        <fullName evidence="4">Glycosyl transferases group 1</fullName>
    </submittedName>
</protein>
<feature type="transmembrane region" description="Helical" evidence="2">
    <location>
        <begin position="155"/>
        <end position="172"/>
    </location>
</feature>
<dbReference type="PANTHER" id="PTHR46401">
    <property type="entry name" value="GLYCOSYLTRANSFERASE WBBK-RELATED"/>
    <property type="match status" value="1"/>
</dbReference>
<feature type="transmembrane region" description="Helical" evidence="2">
    <location>
        <begin position="47"/>
        <end position="74"/>
    </location>
</feature>
<dbReference type="InterPro" id="IPR001296">
    <property type="entry name" value="Glyco_trans_1"/>
</dbReference>
<dbReference type="SUPFAM" id="SSF53756">
    <property type="entry name" value="UDP-Glycosyltransferase/glycogen phosphorylase"/>
    <property type="match status" value="1"/>
</dbReference>
<dbReference type="Pfam" id="PF00534">
    <property type="entry name" value="Glycos_transf_1"/>
    <property type="match status" value="1"/>
</dbReference>
<feature type="domain" description="Glycosyl transferase family 1" evidence="3">
    <location>
        <begin position="577"/>
        <end position="708"/>
    </location>
</feature>
<keyword evidence="5" id="KW-1185">Reference proteome</keyword>
<feature type="transmembrane region" description="Helical" evidence="2">
    <location>
        <begin position="320"/>
        <end position="336"/>
    </location>
</feature>
<keyword evidence="2" id="KW-1133">Transmembrane helix</keyword>
<gene>
    <name evidence="4" type="ORF">NCTC9997_02185</name>
</gene>
<sequence>MFLVLLVVLNRGKYVRYDKKIIFTIIITLLLNLLSPVMANINFGQDILIGILTFRVPILAALIYLLFYGVFLFNDKISEDAFFENILSKIYIVSLLITCLWIYLTYTLNAEYYYLTAGNLLVDTRSDGSYRFRFDIFFPFLLLCCSWYRITRKRNIILSWCTFSFALIYIVFYFQGRIFIGAIGLALILCYIRSYIYSTRYVLLYLLIFTFIILSIIVYFTYGELIDLYQNVLTSFSLADSSSLVRLRILRIMENNFVNNFLFGNGYLSKQADINTGDATFSPLDIGILGVVYTYGFLLFLIGFSWFSKIWLDSFNTKNSKLYTFTFTVLFLNMIFSGTFFFRPYQIMVLLLLFMVLNRNNKTKTVLMEFNMKALVFLGLRHAILANQWSEEYKQGKRNDSMLYGYGNASTAQFKVDYCSFNIIERFFIKENLFGKLYLYCIKLPYLLIKYDIVWTHVDRDALFIAKLKCIPLLGRFLCKHIANFVWLIDHTQTFSSNKKAKTKKLLNNIDKILYLSTAERDEFIKHYHCNSSKLLYTRYGINFDAYGENAIGIKPKDFDVKEFILSVGTDQHRDLGLLDSVAKLNKDKVFVVCSGSPEHHKTMFKSKNIILLKATYNEMVYLYRQCKFVVIPLKFNFHASGITTQLEAAAAKKAVIMNMTPGLDDYGIDNTTCLFSKINCPDELNEKICILWNDPNLRESLAVNAYEYLRGDFNTYSYSKKYIELSYQLLKK</sequence>
<keyword evidence="2" id="KW-0812">Transmembrane</keyword>
<dbReference type="AlphaFoldDB" id="A0A7Z9CS01"/>
<dbReference type="PANTHER" id="PTHR46401:SF2">
    <property type="entry name" value="GLYCOSYLTRANSFERASE WBBK-RELATED"/>
    <property type="match status" value="1"/>
</dbReference>
<dbReference type="EMBL" id="LR134253">
    <property type="protein sequence ID" value="VED48533.1"/>
    <property type="molecule type" value="Genomic_DNA"/>
</dbReference>
<dbReference type="Gene3D" id="3.40.50.2000">
    <property type="entry name" value="Glycogen Phosphorylase B"/>
    <property type="match status" value="2"/>
</dbReference>
<evidence type="ECO:0000256" key="2">
    <source>
        <dbReference type="SAM" id="Phobius"/>
    </source>
</evidence>
<evidence type="ECO:0000256" key="1">
    <source>
        <dbReference type="ARBA" id="ARBA00022679"/>
    </source>
</evidence>
<dbReference type="GO" id="GO:0016757">
    <property type="term" value="F:glycosyltransferase activity"/>
    <property type="evidence" value="ECO:0007669"/>
    <property type="project" value="InterPro"/>
</dbReference>
<reference evidence="4 5" key="1">
    <citation type="submission" date="2018-12" db="EMBL/GenBank/DDBJ databases">
        <authorList>
            <consortium name="Pathogen Informatics"/>
        </authorList>
    </citation>
    <scope>NUCLEOTIDE SEQUENCE [LARGE SCALE GENOMIC DNA]</scope>
    <source>
        <strain evidence="4 5">NCTC9997</strain>
    </source>
</reference>